<keyword evidence="12" id="KW-1185">Reference proteome</keyword>
<evidence type="ECO:0000256" key="4">
    <source>
        <dbReference type="ARBA" id="ARBA00015384"/>
    </source>
</evidence>
<dbReference type="Pfam" id="PF04442">
    <property type="entry name" value="CtaG_Cox11"/>
    <property type="match status" value="1"/>
</dbReference>
<comment type="function">
    <text evidence="1">Exerts its effect at some terminal stage of cytochrome c oxidase synthesis, probably by being involved in the insertion of the copper B into subunit I.</text>
</comment>
<dbReference type="Proteomes" id="UP001139028">
    <property type="component" value="Unassembled WGS sequence"/>
</dbReference>
<sequence>MRIGENTKISIKLLAFAASMLVFSIFILPPIYDAFCEITGLNGKTGGRYQAVPATVDKSRIVTVQFVATNNENMPWEFRPSVISMKVHPGEVKDMVFIAANSTSRNMVAQAIPSLVPFKAAQYFHKTECFCFNQQELMAGESAELPLRFIVDPDLPDGINTITLSYTLFDVTERFANKTDKNEIDPEREG</sequence>
<evidence type="ECO:0000256" key="10">
    <source>
        <dbReference type="SAM" id="Phobius"/>
    </source>
</evidence>
<comment type="similarity">
    <text evidence="3">Belongs to the COX11/CtaG family.</text>
</comment>
<dbReference type="RefSeq" id="WP_252464219.1">
    <property type="nucleotide sequence ID" value="NZ_JALBWM010000004.1"/>
</dbReference>
<evidence type="ECO:0000256" key="6">
    <source>
        <dbReference type="ARBA" id="ARBA00022968"/>
    </source>
</evidence>
<gene>
    <name evidence="11" type="ORF">MO867_01730</name>
</gene>
<evidence type="ECO:0000256" key="2">
    <source>
        <dbReference type="ARBA" id="ARBA00004382"/>
    </source>
</evidence>
<dbReference type="PANTHER" id="PTHR21320:SF3">
    <property type="entry name" value="CYTOCHROME C OXIDASE ASSEMBLY PROTEIN COX11, MITOCHONDRIAL-RELATED"/>
    <property type="match status" value="1"/>
</dbReference>
<evidence type="ECO:0000256" key="5">
    <source>
        <dbReference type="ARBA" id="ARBA00022692"/>
    </source>
</evidence>
<accession>A0A9X2EL57</accession>
<dbReference type="Gene3D" id="2.60.370.10">
    <property type="entry name" value="Ctag/Cox11"/>
    <property type="match status" value="1"/>
</dbReference>
<keyword evidence="5 10" id="KW-0812">Transmembrane</keyword>
<dbReference type="GO" id="GO:0005507">
    <property type="term" value="F:copper ion binding"/>
    <property type="evidence" value="ECO:0007669"/>
    <property type="project" value="InterPro"/>
</dbReference>
<organism evidence="11 12">
    <name type="scientific">Microbulbifer okhotskensis</name>
    <dbReference type="NCBI Taxonomy" id="2926617"/>
    <lineage>
        <taxon>Bacteria</taxon>
        <taxon>Pseudomonadati</taxon>
        <taxon>Pseudomonadota</taxon>
        <taxon>Gammaproteobacteria</taxon>
        <taxon>Cellvibrionales</taxon>
        <taxon>Microbulbiferaceae</taxon>
        <taxon>Microbulbifer</taxon>
    </lineage>
</organism>
<dbReference type="AlphaFoldDB" id="A0A9X2EL57"/>
<dbReference type="InterPro" id="IPR007533">
    <property type="entry name" value="Cyt_c_oxidase_assmbl_CtaG"/>
</dbReference>
<proteinExistence type="inferred from homology"/>
<reference evidence="11" key="1">
    <citation type="journal article" date="2022" name="Arch. Microbiol.">
        <title>Microbulbifer okhotskensis sp. nov., isolated from a deep bottom sediment of the Okhotsk Sea.</title>
        <authorList>
            <person name="Romanenko L."/>
            <person name="Kurilenko V."/>
            <person name="Otstavnykh N."/>
            <person name="Velansky P."/>
            <person name="Isaeva M."/>
            <person name="Mikhailov V."/>
        </authorList>
    </citation>
    <scope>NUCLEOTIDE SEQUENCE</scope>
    <source>
        <strain evidence="11">OS29</strain>
    </source>
</reference>
<comment type="subcellular location">
    <subcellularLocation>
        <location evidence="2">Cell inner membrane</location>
        <topology evidence="2">Single-pass type II membrane protein</topology>
        <orientation evidence="2">Periplasmic side</orientation>
    </subcellularLocation>
</comment>
<name>A0A9X2EL57_9GAMM</name>
<dbReference type="SUPFAM" id="SSF110111">
    <property type="entry name" value="Ctag/Cox11"/>
    <property type="match status" value="1"/>
</dbReference>
<dbReference type="GO" id="GO:0005886">
    <property type="term" value="C:plasma membrane"/>
    <property type="evidence" value="ECO:0007669"/>
    <property type="project" value="UniProtKB-SubCell"/>
</dbReference>
<evidence type="ECO:0000256" key="9">
    <source>
        <dbReference type="ARBA" id="ARBA00023136"/>
    </source>
</evidence>
<dbReference type="EMBL" id="JALBWM010000004">
    <property type="protein sequence ID" value="MCO1333050.1"/>
    <property type="molecule type" value="Genomic_DNA"/>
</dbReference>
<evidence type="ECO:0000256" key="7">
    <source>
        <dbReference type="ARBA" id="ARBA00022989"/>
    </source>
</evidence>
<evidence type="ECO:0000256" key="3">
    <source>
        <dbReference type="ARBA" id="ARBA00009620"/>
    </source>
</evidence>
<dbReference type="PANTHER" id="PTHR21320">
    <property type="entry name" value="CYTOCHROME C OXIDASE ASSEMBLY PROTEIN COX11-RELATED"/>
    <property type="match status" value="1"/>
</dbReference>
<keyword evidence="9 10" id="KW-0472">Membrane</keyword>
<keyword evidence="7 10" id="KW-1133">Transmembrane helix</keyword>
<keyword evidence="6" id="KW-0735">Signal-anchor</keyword>
<evidence type="ECO:0000313" key="12">
    <source>
        <dbReference type="Proteomes" id="UP001139028"/>
    </source>
</evidence>
<dbReference type="NCBIfam" id="NF003465">
    <property type="entry name" value="PRK05089.1"/>
    <property type="match status" value="1"/>
</dbReference>
<comment type="caution">
    <text evidence="11">The sequence shown here is derived from an EMBL/GenBank/DDBJ whole genome shotgun (WGS) entry which is preliminary data.</text>
</comment>
<protein>
    <recommendedName>
        <fullName evidence="4">Cytochrome c oxidase assembly protein CtaG</fullName>
    </recommendedName>
</protein>
<dbReference type="InterPro" id="IPR023471">
    <property type="entry name" value="CtaG/Cox11_dom_sf"/>
</dbReference>
<evidence type="ECO:0000256" key="8">
    <source>
        <dbReference type="ARBA" id="ARBA00023008"/>
    </source>
</evidence>
<keyword evidence="8" id="KW-0186">Copper</keyword>
<dbReference type="PIRSF" id="PIRSF005413">
    <property type="entry name" value="COX11"/>
    <property type="match status" value="1"/>
</dbReference>
<evidence type="ECO:0000256" key="1">
    <source>
        <dbReference type="ARBA" id="ARBA00004007"/>
    </source>
</evidence>
<evidence type="ECO:0000313" key="11">
    <source>
        <dbReference type="EMBL" id="MCO1333050.1"/>
    </source>
</evidence>
<feature type="transmembrane region" description="Helical" evidence="10">
    <location>
        <begin position="12"/>
        <end position="32"/>
    </location>
</feature>